<dbReference type="HAMAP" id="MF_00375">
    <property type="entry name" value="HemL_aminotrans_3"/>
    <property type="match status" value="1"/>
</dbReference>
<evidence type="ECO:0000256" key="5">
    <source>
        <dbReference type="ARBA" id="ARBA00023235"/>
    </source>
</evidence>
<name>A0A368ZK51_9FLAO</name>
<keyword evidence="5 7" id="KW-0413">Isomerase</keyword>
<comment type="subunit">
    <text evidence="7">Homodimer.</text>
</comment>
<keyword evidence="4 7" id="KW-0663">Pyridoxal phosphate</keyword>
<keyword evidence="6 7" id="KW-0627">Porphyrin biosynthesis</keyword>
<dbReference type="PANTHER" id="PTHR43713:SF3">
    <property type="entry name" value="GLUTAMATE-1-SEMIALDEHYDE 2,1-AMINOMUTASE 1, CHLOROPLASTIC-RELATED"/>
    <property type="match status" value="1"/>
</dbReference>
<feature type="modified residue" description="N6-(pyridoxal phosphate)lysine" evidence="7">
    <location>
        <position position="267"/>
    </location>
</feature>
<comment type="similarity">
    <text evidence="3 7">Belongs to the class-III pyridoxal-phosphate-dependent aminotransferase family. HemL subfamily.</text>
</comment>
<comment type="catalytic activity">
    <reaction evidence="7">
        <text>(S)-4-amino-5-oxopentanoate = 5-aminolevulinate</text>
        <dbReference type="Rhea" id="RHEA:14265"/>
        <dbReference type="ChEBI" id="CHEBI:57501"/>
        <dbReference type="ChEBI" id="CHEBI:356416"/>
        <dbReference type="EC" id="5.4.3.8"/>
    </reaction>
</comment>
<dbReference type="PANTHER" id="PTHR43713">
    <property type="entry name" value="GLUTAMATE-1-SEMIALDEHYDE 2,1-AMINOMUTASE"/>
    <property type="match status" value="1"/>
</dbReference>
<dbReference type="RefSeq" id="WP_114308609.1">
    <property type="nucleotide sequence ID" value="NZ_QPJO01000001.1"/>
</dbReference>
<comment type="pathway">
    <text evidence="2">Porphyrin-containing compound metabolism; protoporphyrin-IX biosynthesis; 5-aminolevulinate from L-glutamyl-tRNA(Glu): step 2/2.</text>
</comment>
<keyword evidence="7" id="KW-0963">Cytoplasm</keyword>
<proteinExistence type="inferred from homology"/>
<dbReference type="EC" id="5.4.3.8" evidence="7"/>
<dbReference type="InterPro" id="IPR004639">
    <property type="entry name" value="4pyrrol_synth_GluAld_NH2Trfase"/>
</dbReference>
<dbReference type="SUPFAM" id="SSF53383">
    <property type="entry name" value="PLP-dependent transferases"/>
    <property type="match status" value="1"/>
</dbReference>
<dbReference type="InterPro" id="IPR015421">
    <property type="entry name" value="PyrdxlP-dep_Trfase_major"/>
</dbReference>
<dbReference type="InterPro" id="IPR015424">
    <property type="entry name" value="PyrdxlP-dep_Trfase"/>
</dbReference>
<dbReference type="InterPro" id="IPR015422">
    <property type="entry name" value="PyrdxlP-dep_Trfase_small"/>
</dbReference>
<dbReference type="GO" id="GO:0030170">
    <property type="term" value="F:pyridoxal phosphate binding"/>
    <property type="evidence" value="ECO:0007669"/>
    <property type="project" value="InterPro"/>
</dbReference>
<keyword evidence="9" id="KW-1185">Reference proteome</keyword>
<organism evidence="8 9">
    <name type="scientific">Winogradskyella arenosi</name>
    <dbReference type="NCBI Taxonomy" id="533325"/>
    <lineage>
        <taxon>Bacteria</taxon>
        <taxon>Pseudomonadati</taxon>
        <taxon>Bacteroidota</taxon>
        <taxon>Flavobacteriia</taxon>
        <taxon>Flavobacteriales</taxon>
        <taxon>Flavobacteriaceae</taxon>
        <taxon>Winogradskyella</taxon>
    </lineage>
</organism>
<dbReference type="NCBIfam" id="NF000818">
    <property type="entry name" value="PRK00062.1"/>
    <property type="match status" value="1"/>
</dbReference>
<dbReference type="NCBIfam" id="TIGR00713">
    <property type="entry name" value="hemL"/>
    <property type="match status" value="1"/>
</dbReference>
<dbReference type="Proteomes" id="UP000253436">
    <property type="component" value="Unassembled WGS sequence"/>
</dbReference>
<dbReference type="Gene3D" id="3.90.1150.10">
    <property type="entry name" value="Aspartate Aminotransferase, domain 1"/>
    <property type="match status" value="1"/>
</dbReference>
<dbReference type="GO" id="GO:0006782">
    <property type="term" value="P:protoporphyrinogen IX biosynthetic process"/>
    <property type="evidence" value="ECO:0007669"/>
    <property type="project" value="UniProtKB-UniRule"/>
</dbReference>
<dbReference type="InterPro" id="IPR049704">
    <property type="entry name" value="Aminotrans_3_PPA_site"/>
</dbReference>
<gene>
    <name evidence="7" type="primary">hemL</name>
    <name evidence="8" type="ORF">DFQ08_101949</name>
</gene>
<dbReference type="Gene3D" id="3.40.640.10">
    <property type="entry name" value="Type I PLP-dependent aspartate aminotransferase-like (Major domain)"/>
    <property type="match status" value="1"/>
</dbReference>
<dbReference type="OrthoDB" id="9807885at2"/>
<dbReference type="PROSITE" id="PS00600">
    <property type="entry name" value="AA_TRANSFER_CLASS_3"/>
    <property type="match status" value="1"/>
</dbReference>
<dbReference type="CDD" id="cd00610">
    <property type="entry name" value="OAT_like"/>
    <property type="match status" value="1"/>
</dbReference>
<dbReference type="FunFam" id="3.40.640.10:FF:000021">
    <property type="entry name" value="Glutamate-1-semialdehyde 2,1-aminomutase"/>
    <property type="match status" value="1"/>
</dbReference>
<dbReference type="Pfam" id="PF00202">
    <property type="entry name" value="Aminotran_3"/>
    <property type="match status" value="1"/>
</dbReference>
<dbReference type="GO" id="GO:0042286">
    <property type="term" value="F:glutamate-1-semialdehyde 2,1-aminomutase activity"/>
    <property type="evidence" value="ECO:0007669"/>
    <property type="project" value="UniProtKB-UniRule"/>
</dbReference>
<comment type="caution">
    <text evidence="8">The sequence shown here is derived from an EMBL/GenBank/DDBJ whole genome shotgun (WGS) entry which is preliminary data.</text>
</comment>
<comment type="subcellular location">
    <subcellularLocation>
        <location evidence="7">Cytoplasm</location>
    </subcellularLocation>
</comment>
<comment type="cofactor">
    <cofactor evidence="1 7">
        <name>pyridoxal 5'-phosphate</name>
        <dbReference type="ChEBI" id="CHEBI:597326"/>
    </cofactor>
</comment>
<evidence type="ECO:0000256" key="4">
    <source>
        <dbReference type="ARBA" id="ARBA00022898"/>
    </source>
</evidence>
<dbReference type="InterPro" id="IPR005814">
    <property type="entry name" value="Aminotrans_3"/>
</dbReference>
<dbReference type="EMBL" id="QPJO01000001">
    <property type="protein sequence ID" value="RCW94141.1"/>
    <property type="molecule type" value="Genomic_DNA"/>
</dbReference>
<protein>
    <recommendedName>
        <fullName evidence="7">Glutamate-1-semialdehyde 2,1-aminomutase</fullName>
        <shortName evidence="7">GSA</shortName>
        <ecNumber evidence="7">5.4.3.8</ecNumber>
    </recommendedName>
    <alternativeName>
        <fullName evidence="7">Glutamate-1-semialdehyde aminotransferase</fullName>
        <shortName evidence="7">GSA-AT</shortName>
    </alternativeName>
</protein>
<dbReference type="UniPathway" id="UPA00251">
    <property type="reaction ID" value="UER00317"/>
</dbReference>
<evidence type="ECO:0000313" key="8">
    <source>
        <dbReference type="EMBL" id="RCW94141.1"/>
    </source>
</evidence>
<dbReference type="AlphaFoldDB" id="A0A368ZK51"/>
<evidence type="ECO:0000256" key="3">
    <source>
        <dbReference type="ARBA" id="ARBA00008981"/>
    </source>
</evidence>
<evidence type="ECO:0000256" key="7">
    <source>
        <dbReference type="HAMAP-Rule" id="MF_00375"/>
    </source>
</evidence>
<accession>A0A368ZK51</accession>
<evidence type="ECO:0000256" key="6">
    <source>
        <dbReference type="ARBA" id="ARBA00023244"/>
    </source>
</evidence>
<sequence>MLYQRSSALFKAAQEVIPGGVNSPVRAFNAVGGTPIFAKSAKGAYVYDEDGNRFIDYINSWGPMLLGHAFPPVVDAVVEKTKQGTSFGMPTAIETEIAELAVSMVPNIDKIRFVNSGTEACMSAIRLARGYTKRDKIIKFSGCYHGHSDSFLIAAGSGAVTFGTPNSPGVTEGTAKDTLLARYNDLDNVKTLVEGNKDEIAAIIIEPVAGNMGCIPPVDGFLEGLRALCDAHNILLIFDEVMTGFRLAKGGVQELMQVDADIVCFGKVVGGGLPVGAFAARNEIMNHLAPLGPVYQAGTLSGNPLAIAAGLAMLKSIHADADLMTRLEAKTKYLHEGMAQALDKNNVTYTINRIGSMISVHFAETAVTDFDSAAEGNNETFKAFFHGMLDRGIYIAPSAFETWFITDALSYEDLNETIAAVEDIAKTL</sequence>
<dbReference type="GO" id="GO:0008483">
    <property type="term" value="F:transaminase activity"/>
    <property type="evidence" value="ECO:0007669"/>
    <property type="project" value="InterPro"/>
</dbReference>
<evidence type="ECO:0000256" key="1">
    <source>
        <dbReference type="ARBA" id="ARBA00001933"/>
    </source>
</evidence>
<reference evidence="8 9" key="1">
    <citation type="submission" date="2018-07" db="EMBL/GenBank/DDBJ databases">
        <title>Genomic Encyclopedia of Type Strains, Phase III (KMG-III): the genomes of soil and plant-associated and newly described type strains.</title>
        <authorList>
            <person name="Whitman W."/>
        </authorList>
    </citation>
    <scope>NUCLEOTIDE SEQUENCE [LARGE SCALE GENOMIC DNA]</scope>
    <source>
        <strain evidence="8 9">CECT 7958</strain>
    </source>
</reference>
<evidence type="ECO:0000256" key="2">
    <source>
        <dbReference type="ARBA" id="ARBA00004819"/>
    </source>
</evidence>
<dbReference type="GO" id="GO:0005737">
    <property type="term" value="C:cytoplasm"/>
    <property type="evidence" value="ECO:0007669"/>
    <property type="project" value="UniProtKB-SubCell"/>
</dbReference>
<evidence type="ECO:0000313" key="9">
    <source>
        <dbReference type="Proteomes" id="UP000253436"/>
    </source>
</evidence>